<dbReference type="EMBL" id="UYRV01026415">
    <property type="protein sequence ID" value="VDK79238.1"/>
    <property type="molecule type" value="Genomic_DNA"/>
</dbReference>
<evidence type="ECO:0000313" key="3">
    <source>
        <dbReference type="Proteomes" id="UP000271889"/>
    </source>
</evidence>
<keyword evidence="3" id="KW-1185">Reference proteome</keyword>
<organism evidence="2 3">
    <name type="scientific">Cylicostephanus goldi</name>
    <name type="common">Nematode worm</name>
    <dbReference type="NCBI Taxonomy" id="71465"/>
    <lineage>
        <taxon>Eukaryota</taxon>
        <taxon>Metazoa</taxon>
        <taxon>Ecdysozoa</taxon>
        <taxon>Nematoda</taxon>
        <taxon>Chromadorea</taxon>
        <taxon>Rhabditida</taxon>
        <taxon>Rhabditina</taxon>
        <taxon>Rhabditomorpha</taxon>
        <taxon>Strongyloidea</taxon>
        <taxon>Strongylidae</taxon>
        <taxon>Cylicostephanus</taxon>
    </lineage>
</organism>
<accession>A0A3P6UJ71</accession>
<evidence type="ECO:0000256" key="1">
    <source>
        <dbReference type="SAM" id="MobiDB-lite"/>
    </source>
</evidence>
<dbReference type="OrthoDB" id="10551905at2759"/>
<feature type="region of interest" description="Disordered" evidence="1">
    <location>
        <begin position="82"/>
        <end position="106"/>
    </location>
</feature>
<name>A0A3P6UJ71_CYLGO</name>
<dbReference type="AlphaFoldDB" id="A0A3P6UJ71"/>
<sequence>MDARLGVHAHSPAEDVVYLEERSCNGVQQAVYCNKQPCNFNFCCQPFYYVNQGYCFSPYYTDTVIDEEERLKLFGEYENNFSGEGSGELEGSGQSEGSGLIEGSGF</sequence>
<gene>
    <name evidence="2" type="ORF">CGOC_LOCUS7554</name>
</gene>
<proteinExistence type="predicted"/>
<protein>
    <submittedName>
        <fullName evidence="2">Uncharacterized protein</fullName>
    </submittedName>
</protein>
<evidence type="ECO:0000313" key="2">
    <source>
        <dbReference type="EMBL" id="VDK79238.1"/>
    </source>
</evidence>
<dbReference type="Proteomes" id="UP000271889">
    <property type="component" value="Unassembled WGS sequence"/>
</dbReference>
<feature type="compositionally biased region" description="Gly residues" evidence="1">
    <location>
        <begin position="84"/>
        <end position="106"/>
    </location>
</feature>
<reference evidence="2 3" key="1">
    <citation type="submission" date="2018-11" db="EMBL/GenBank/DDBJ databases">
        <authorList>
            <consortium name="Pathogen Informatics"/>
        </authorList>
    </citation>
    <scope>NUCLEOTIDE SEQUENCE [LARGE SCALE GENOMIC DNA]</scope>
</reference>